<dbReference type="Proteomes" id="UP000195386">
    <property type="component" value="Unassembled WGS sequence"/>
</dbReference>
<evidence type="ECO:0000313" key="2">
    <source>
        <dbReference type="Proteomes" id="UP000195386"/>
    </source>
</evidence>
<evidence type="ECO:0000313" key="1">
    <source>
        <dbReference type="EMBL" id="OUO02874.1"/>
    </source>
</evidence>
<dbReference type="EMBL" id="NFII01000001">
    <property type="protein sequence ID" value="OUO02874.1"/>
    <property type="molecule type" value="Genomic_DNA"/>
</dbReference>
<gene>
    <name evidence="1" type="ORF">B5F97_00145</name>
</gene>
<name>A0A1Y3YYC7_9BACE</name>
<dbReference type="AlphaFoldDB" id="A0A1Y3YYC7"/>
<organism evidence="1 2">
    <name type="scientific">Bacteroides clarus</name>
    <dbReference type="NCBI Taxonomy" id="626929"/>
    <lineage>
        <taxon>Bacteria</taxon>
        <taxon>Pseudomonadati</taxon>
        <taxon>Bacteroidota</taxon>
        <taxon>Bacteroidia</taxon>
        <taxon>Bacteroidales</taxon>
        <taxon>Bacteroidaceae</taxon>
        <taxon>Bacteroides</taxon>
    </lineage>
</organism>
<evidence type="ECO:0008006" key="3">
    <source>
        <dbReference type="Google" id="ProtNLM"/>
    </source>
</evidence>
<protein>
    <recommendedName>
        <fullName evidence="3">Transcriptional regulator</fullName>
    </recommendedName>
</protein>
<dbReference type="RefSeq" id="WP_087425065.1">
    <property type="nucleotide sequence ID" value="NZ_CATZGC010000006.1"/>
</dbReference>
<accession>A0A1Y3YYC7</accession>
<sequence>MCIIDKLKKNGFISTKELSDWQEQQLQAAVRKGEAIRLKNGIYADIDALANTMVDIRTIIPNGILCLWSAWSIYHLTTQIPNAYYVAIERTRKIILPDYPEFQLVFQSDKFLSIGVTQKDVQGYNVPIFDMERSVCDAIKYRNKVGIDVMAEILQTYLKRPDKNISLLMDYAAKLRLRNTLNQYLEVWQ</sequence>
<comment type="caution">
    <text evidence="1">The sequence shown here is derived from an EMBL/GenBank/DDBJ whole genome shotgun (WGS) entry which is preliminary data.</text>
</comment>
<proteinExistence type="predicted"/>
<reference evidence="2" key="1">
    <citation type="submission" date="2017-04" db="EMBL/GenBank/DDBJ databases">
        <title>Function of individual gut microbiota members based on whole genome sequencing of pure cultures obtained from chicken caecum.</title>
        <authorList>
            <person name="Medvecky M."/>
            <person name="Cejkova D."/>
            <person name="Polansky O."/>
            <person name="Karasova D."/>
            <person name="Kubasova T."/>
            <person name="Cizek A."/>
            <person name="Rychlik I."/>
        </authorList>
    </citation>
    <scope>NUCLEOTIDE SEQUENCE [LARGE SCALE GENOMIC DNA]</scope>
    <source>
        <strain evidence="2">An43</strain>
    </source>
</reference>